<dbReference type="RefSeq" id="WP_183977410.1">
    <property type="nucleotide sequence ID" value="NZ_JACIBY010000011.1"/>
</dbReference>
<name>A0A7W6ESE2_9BACT</name>
<evidence type="ECO:0000313" key="2">
    <source>
        <dbReference type="Proteomes" id="UP000541352"/>
    </source>
</evidence>
<dbReference type="Proteomes" id="UP000541352">
    <property type="component" value="Unassembled WGS sequence"/>
</dbReference>
<proteinExistence type="predicted"/>
<organism evidence="1 2">
    <name type="scientific">Runella defluvii</name>
    <dbReference type="NCBI Taxonomy" id="370973"/>
    <lineage>
        <taxon>Bacteria</taxon>
        <taxon>Pseudomonadati</taxon>
        <taxon>Bacteroidota</taxon>
        <taxon>Cytophagia</taxon>
        <taxon>Cytophagales</taxon>
        <taxon>Spirosomataceae</taxon>
        <taxon>Runella</taxon>
    </lineage>
</organism>
<gene>
    <name evidence="1" type="ORF">FHS57_004457</name>
</gene>
<accession>A0A7W6ESE2</accession>
<reference evidence="1 2" key="1">
    <citation type="submission" date="2020-08" db="EMBL/GenBank/DDBJ databases">
        <title>Genomic Encyclopedia of Type Strains, Phase IV (KMG-IV): sequencing the most valuable type-strain genomes for metagenomic binning, comparative biology and taxonomic classification.</title>
        <authorList>
            <person name="Goeker M."/>
        </authorList>
    </citation>
    <scope>NUCLEOTIDE SEQUENCE [LARGE SCALE GENOMIC DNA]</scope>
    <source>
        <strain evidence="1 2">DSM 17976</strain>
    </source>
</reference>
<keyword evidence="2" id="KW-1185">Reference proteome</keyword>
<protein>
    <submittedName>
        <fullName evidence="1">Uncharacterized protein</fullName>
    </submittedName>
</protein>
<comment type="caution">
    <text evidence="1">The sequence shown here is derived from an EMBL/GenBank/DDBJ whole genome shotgun (WGS) entry which is preliminary data.</text>
</comment>
<evidence type="ECO:0000313" key="1">
    <source>
        <dbReference type="EMBL" id="MBB3840437.1"/>
    </source>
</evidence>
<dbReference type="EMBL" id="JACIBY010000011">
    <property type="protein sequence ID" value="MBB3840437.1"/>
    <property type="molecule type" value="Genomic_DNA"/>
</dbReference>
<dbReference type="AlphaFoldDB" id="A0A7W6ESE2"/>
<sequence>MEHSRPEYLVDKLLSNKLSKEEFDELLVGLGATEMAPEYSVILEEYFNKLMSEHDAKTPFQLR</sequence>